<feature type="region of interest" description="Disordered" evidence="1">
    <location>
        <begin position="235"/>
        <end position="254"/>
    </location>
</feature>
<proteinExistence type="predicted"/>
<protein>
    <submittedName>
        <fullName evidence="2">Uncharacterized protein</fullName>
    </submittedName>
</protein>
<feature type="compositionally biased region" description="Acidic residues" evidence="1">
    <location>
        <begin position="245"/>
        <end position="254"/>
    </location>
</feature>
<dbReference type="InterPro" id="IPR048868">
    <property type="entry name" value="OGG-like_put"/>
</dbReference>
<dbReference type="EMBL" id="JAENHO010000004">
    <property type="protein sequence ID" value="MBL7255615.1"/>
    <property type="molecule type" value="Genomic_DNA"/>
</dbReference>
<dbReference type="Proteomes" id="UP000598996">
    <property type="component" value="Unassembled WGS sequence"/>
</dbReference>
<dbReference type="RefSeq" id="WP_202992123.1">
    <property type="nucleotide sequence ID" value="NZ_JAENHO010000004.1"/>
</dbReference>
<evidence type="ECO:0000313" key="3">
    <source>
        <dbReference type="Proteomes" id="UP000598996"/>
    </source>
</evidence>
<evidence type="ECO:0000256" key="1">
    <source>
        <dbReference type="SAM" id="MobiDB-lite"/>
    </source>
</evidence>
<sequence>MDLIDAQAALDEARAGRLNDAQVKWLAEACHGDPRGQAVPYEVAKWADLWPGDGGSITRGALLDMGAAPAIDIFTASYLFGMGERGYGRSRYDRIRAAAPELGETLERVREIGRCQGPVFAYAQLYGGPDYDHRRRPGTPPWSRIASYGPAFFTKFLYFTVPGALILDARLAARVARLTGNDHGYLRNGRPVAWTPYRYAVYLHWMNQAAADVAVSPDLLELTLFNLAVADLPPRTGTTTPAPTDPEDDGDAAD</sequence>
<name>A0ABS1VN30_9ACTN</name>
<gene>
    <name evidence="2" type="ORF">JKJ07_15025</name>
</gene>
<dbReference type="Pfam" id="PF21790">
    <property type="entry name" value="OGG"/>
    <property type="match status" value="1"/>
</dbReference>
<reference evidence="2 3" key="1">
    <citation type="submission" date="2021-01" db="EMBL/GenBank/DDBJ databases">
        <title>Actinoplanes sp. nov. LDG1-01 isolated from lichen.</title>
        <authorList>
            <person name="Saeng-In P."/>
            <person name="Phongsopitanun W."/>
            <person name="Kanchanasin P."/>
            <person name="Yuki M."/>
            <person name="Kudo T."/>
            <person name="Ohkuma M."/>
            <person name="Tanasupawat S."/>
        </authorList>
    </citation>
    <scope>NUCLEOTIDE SEQUENCE [LARGE SCALE GENOMIC DNA]</scope>
    <source>
        <strain evidence="2 3">LDG1-01</strain>
    </source>
</reference>
<evidence type="ECO:0000313" key="2">
    <source>
        <dbReference type="EMBL" id="MBL7255615.1"/>
    </source>
</evidence>
<accession>A0ABS1VN30</accession>
<keyword evidence="3" id="KW-1185">Reference proteome</keyword>
<organism evidence="2 3">
    <name type="scientific">Paractinoplanes lichenicola</name>
    <dbReference type="NCBI Taxonomy" id="2802976"/>
    <lineage>
        <taxon>Bacteria</taxon>
        <taxon>Bacillati</taxon>
        <taxon>Actinomycetota</taxon>
        <taxon>Actinomycetes</taxon>
        <taxon>Micromonosporales</taxon>
        <taxon>Micromonosporaceae</taxon>
        <taxon>Paractinoplanes</taxon>
    </lineage>
</organism>
<comment type="caution">
    <text evidence="2">The sequence shown here is derived from an EMBL/GenBank/DDBJ whole genome shotgun (WGS) entry which is preliminary data.</text>
</comment>